<dbReference type="PANTHER" id="PTHR34599">
    <property type="entry name" value="PEROXIDASE-RELATED"/>
    <property type="match status" value="1"/>
</dbReference>
<dbReference type="RefSeq" id="WP_055417118.1">
    <property type="nucleotide sequence ID" value="NZ_CP019724.1"/>
</dbReference>
<dbReference type="OrthoDB" id="103227at2"/>
<dbReference type="InterPro" id="IPR036938">
    <property type="entry name" value="PAP2/HPO_sf"/>
</dbReference>
<keyword evidence="3" id="KW-1185">Reference proteome</keyword>
<reference evidence="2 3" key="1">
    <citation type="submission" date="2017-02" db="EMBL/GenBank/DDBJ databases">
        <title>Streptomyces pactum ACT12 Genome sequencing and assembly.</title>
        <authorList>
            <person name="Xue Q."/>
            <person name="Yan X."/>
            <person name="Jia L."/>
            <person name="Yan H."/>
        </authorList>
    </citation>
    <scope>NUCLEOTIDE SEQUENCE [LARGE SCALE GENOMIC DNA]</scope>
    <source>
        <strain evidence="2 3">ACT12</strain>
    </source>
</reference>
<dbReference type="AlphaFoldDB" id="A0A1S6JCC3"/>
<dbReference type="PANTHER" id="PTHR34599:SF1">
    <property type="entry name" value="PHOSPHATIDIC ACID PHOSPHATASE TYPE 2_HALOPEROXIDASE DOMAIN-CONTAINING PROTEIN"/>
    <property type="match status" value="1"/>
</dbReference>
<proteinExistence type="predicted"/>
<organism evidence="2 3">
    <name type="scientific">Streptomyces pactum</name>
    <dbReference type="NCBI Taxonomy" id="68249"/>
    <lineage>
        <taxon>Bacteria</taxon>
        <taxon>Bacillati</taxon>
        <taxon>Actinomycetota</taxon>
        <taxon>Actinomycetes</taxon>
        <taxon>Kitasatosporales</taxon>
        <taxon>Streptomycetaceae</taxon>
        <taxon>Streptomyces</taxon>
    </lineage>
</organism>
<evidence type="ECO:0000313" key="3">
    <source>
        <dbReference type="Proteomes" id="UP000189443"/>
    </source>
</evidence>
<accession>A0A1S6JCC3</accession>
<protein>
    <submittedName>
        <fullName evidence="2">Uncharacterized protein</fullName>
    </submittedName>
</protein>
<dbReference type="Gene3D" id="1.10.606.20">
    <property type="match status" value="1"/>
</dbReference>
<evidence type="ECO:0000256" key="1">
    <source>
        <dbReference type="SAM" id="SignalP"/>
    </source>
</evidence>
<dbReference type="EMBL" id="CP019724">
    <property type="protein sequence ID" value="AQS69406.1"/>
    <property type="molecule type" value="Genomic_DNA"/>
</dbReference>
<dbReference type="Proteomes" id="UP000189443">
    <property type="component" value="Chromosome"/>
</dbReference>
<dbReference type="CDD" id="cd03398">
    <property type="entry name" value="PAP2_haloperoxidase"/>
    <property type="match status" value="1"/>
</dbReference>
<feature type="signal peptide" evidence="1">
    <location>
        <begin position="1"/>
        <end position="40"/>
    </location>
</feature>
<dbReference type="InterPro" id="IPR052559">
    <property type="entry name" value="V-haloperoxidase"/>
</dbReference>
<gene>
    <name evidence="2" type="ORF">B1H29_23180</name>
</gene>
<keyword evidence="1" id="KW-0732">Signal</keyword>
<evidence type="ECO:0000313" key="2">
    <source>
        <dbReference type="EMBL" id="AQS69406.1"/>
    </source>
</evidence>
<dbReference type="SUPFAM" id="SSF48317">
    <property type="entry name" value="Acid phosphatase/Vanadium-dependent haloperoxidase"/>
    <property type="match status" value="1"/>
</dbReference>
<sequence>MFSRTSARPGRTRPDGALRVRSWFALPAALAALLAPLSMAAPPAAAATATATTSASASAFADDTFDGRPVQYWNSVLLEVFKRQQGVGPGPLARAAAMMNAAIYDAESAYQRTWHTLRFEPYLEAPKYSGAPLREGPAEEERLIGHTARNLLVRLFPDQQTLINTRFTQRFGHEWTDFDILKPLAAEPIADRMWNTRYEDGSRGTTSYRLDGVPGAWRPTGDAGCTAESDAVDPHWGGVRPFALTSSTQFRPATPETYGTYEALLASPEYRAQVDQARRLGGVDSTERTRDQTAAAWFWANDADGTYKTPGQFLELTGILADLRGVDTYRTARMYALVSLGLADAAIAEWDVKYRTQIDLWRPVSAIGVGLNDPAWEPLGTTPCFPAWASGHATFGGAWQTVMTDVFGTDRMTFTARTDDPRSPVRNRTFDGFREAAEENADSRLWLGVHYPWDAVDGLELGRDVGTYVVEHELREL</sequence>
<feature type="chain" id="PRO_5039013237" evidence="1">
    <location>
        <begin position="41"/>
        <end position="477"/>
    </location>
</feature>
<name>A0A1S6JCC3_9ACTN</name>
<dbReference type="KEGG" id="spac:B1H29_23180"/>